<dbReference type="Pfam" id="PF11313">
    <property type="entry name" value="DUF3116"/>
    <property type="match status" value="1"/>
</dbReference>
<comment type="caution">
    <text evidence="1">The sequence shown here is derived from an EMBL/GenBank/DDBJ whole genome shotgun (WGS) entry which is preliminary data.</text>
</comment>
<name>A0A4R6ZMI2_9LIST</name>
<dbReference type="InterPro" id="IPR021464">
    <property type="entry name" value="DUF3116"/>
</dbReference>
<dbReference type="SUPFAM" id="SSF46785">
    <property type="entry name" value="Winged helix' DNA-binding domain"/>
    <property type="match status" value="1"/>
</dbReference>
<dbReference type="AlphaFoldDB" id="A0A4R6ZMI2"/>
<proteinExistence type="predicted"/>
<protein>
    <submittedName>
        <fullName evidence="1">Uncharacterized protein DUF3116</fullName>
    </submittedName>
</protein>
<dbReference type="OrthoDB" id="2362276at2"/>
<dbReference type="RefSeq" id="WP_036069227.1">
    <property type="nucleotide sequence ID" value="NZ_JAARQJ010000002.1"/>
</dbReference>
<keyword evidence="2" id="KW-1185">Reference proteome</keyword>
<accession>A0A4R6ZMI2</accession>
<evidence type="ECO:0000313" key="1">
    <source>
        <dbReference type="EMBL" id="TDR53681.1"/>
    </source>
</evidence>
<dbReference type="InterPro" id="IPR036390">
    <property type="entry name" value="WH_DNA-bd_sf"/>
</dbReference>
<dbReference type="EMBL" id="SNZK01000004">
    <property type="protein sequence ID" value="TDR53681.1"/>
    <property type="molecule type" value="Genomic_DNA"/>
</dbReference>
<gene>
    <name evidence="1" type="ORF">DFP96_104275</name>
</gene>
<sequence>MLDPSREAIKETLHLIMYEEDFTILKLQHREFLENSKSLNKNTLMRTIYWLEMHGHVKRGPLRFANKKLYHATPQGEVFYRSIMKES</sequence>
<evidence type="ECO:0000313" key="2">
    <source>
        <dbReference type="Proteomes" id="UP000295558"/>
    </source>
</evidence>
<dbReference type="Proteomes" id="UP000295558">
    <property type="component" value="Unassembled WGS sequence"/>
</dbReference>
<organism evidence="1 2">
    <name type="scientific">Listeria rocourtiae</name>
    <dbReference type="NCBI Taxonomy" id="647910"/>
    <lineage>
        <taxon>Bacteria</taxon>
        <taxon>Bacillati</taxon>
        <taxon>Bacillota</taxon>
        <taxon>Bacilli</taxon>
        <taxon>Bacillales</taxon>
        <taxon>Listeriaceae</taxon>
        <taxon>Listeria</taxon>
    </lineage>
</organism>
<reference evidence="1 2" key="1">
    <citation type="submission" date="2019-03" db="EMBL/GenBank/DDBJ databases">
        <title>Genomic Encyclopedia of Type Strains, Phase III (KMG-III): the genomes of soil and plant-associated and newly described type strains.</title>
        <authorList>
            <person name="Whitman W."/>
        </authorList>
    </citation>
    <scope>NUCLEOTIDE SEQUENCE [LARGE SCALE GENOMIC DNA]</scope>
    <source>
        <strain evidence="1 2">CECT 7972</strain>
    </source>
</reference>